<feature type="region of interest" description="Disordered" evidence="6">
    <location>
        <begin position="281"/>
        <end position="308"/>
    </location>
</feature>
<dbReference type="Gene3D" id="1.10.10.10">
    <property type="entry name" value="Winged helix-like DNA-binding domain superfamily/Winged helix DNA-binding domain"/>
    <property type="match status" value="1"/>
</dbReference>
<sequence length="308" mass="33460">MNLEHLKALVAVVDEGTFEAAADLLRVTPSAVSQRIKALEASVGQVLVRRRLPCTATDAGALLLRMARQVQVLEAETSAALGSGLNIRAHLPIAINADSLATWFVPALHQAAGWEDSTIDLHVEDQGYSSQLLRDGDVMGAVTSDPVPVSGCRVELLGSMRYIPVAAPELRQRFSTSRDVDWAAMPVLKFNTKDDLQQQLLAARDVQQLPPTHTVPSSQGFLAAVTAGLGWGMIPELQLTDELANGALVRLEDTAYQDVGLYWQAWTLDSERLNRLSEAVRSAAKDHLRPGDPQEATGPSRAGYRRRK</sequence>
<reference evidence="9" key="1">
    <citation type="journal article" date="2019" name="Int. J. Syst. Evol. Microbiol.">
        <title>The Global Catalogue of Microorganisms (GCM) 10K type strain sequencing project: providing services to taxonomists for standard genome sequencing and annotation.</title>
        <authorList>
            <consortium name="The Broad Institute Genomics Platform"/>
            <consortium name="The Broad Institute Genome Sequencing Center for Infectious Disease"/>
            <person name="Wu L."/>
            <person name="Ma J."/>
        </authorList>
    </citation>
    <scope>NUCLEOTIDE SEQUENCE [LARGE SCALE GENOMIC DNA]</scope>
    <source>
        <strain evidence="9">PJ61</strain>
    </source>
</reference>
<dbReference type="InterPro" id="IPR000847">
    <property type="entry name" value="LysR_HTH_N"/>
</dbReference>
<dbReference type="PANTHER" id="PTHR30579:SF2">
    <property type="entry name" value="HTH-TYPE TRANSCRIPTIONAL REGULATOR ARGP"/>
    <property type="match status" value="1"/>
</dbReference>
<gene>
    <name evidence="8" type="ORF">ACFO0G_14715</name>
</gene>
<feature type="compositionally biased region" description="Basic and acidic residues" evidence="6">
    <location>
        <begin position="283"/>
        <end position="292"/>
    </location>
</feature>
<name>A0ABV8WN89_9MICC</name>
<evidence type="ECO:0000256" key="4">
    <source>
        <dbReference type="ARBA" id="ARBA00023159"/>
    </source>
</evidence>
<keyword evidence="2" id="KW-0805">Transcription regulation</keyword>
<evidence type="ECO:0000313" key="8">
    <source>
        <dbReference type="EMBL" id="MFC4397351.1"/>
    </source>
</evidence>
<evidence type="ECO:0000313" key="9">
    <source>
        <dbReference type="Proteomes" id="UP001595778"/>
    </source>
</evidence>
<dbReference type="InterPro" id="IPR050176">
    <property type="entry name" value="LTTR"/>
</dbReference>
<keyword evidence="5" id="KW-0804">Transcription</keyword>
<dbReference type="InterPro" id="IPR005119">
    <property type="entry name" value="LysR_subst-bd"/>
</dbReference>
<dbReference type="RefSeq" id="WP_286400898.1">
    <property type="nucleotide sequence ID" value="NZ_JBHSDQ010000006.1"/>
</dbReference>
<keyword evidence="9" id="KW-1185">Reference proteome</keyword>
<evidence type="ECO:0000256" key="2">
    <source>
        <dbReference type="ARBA" id="ARBA00023015"/>
    </source>
</evidence>
<comment type="caution">
    <text evidence="8">The sequence shown here is derived from an EMBL/GenBank/DDBJ whole genome shotgun (WGS) entry which is preliminary data.</text>
</comment>
<evidence type="ECO:0000256" key="5">
    <source>
        <dbReference type="ARBA" id="ARBA00023163"/>
    </source>
</evidence>
<dbReference type="EMBL" id="JBHSDQ010000006">
    <property type="protein sequence ID" value="MFC4397351.1"/>
    <property type="molecule type" value="Genomic_DNA"/>
</dbReference>
<protein>
    <submittedName>
        <fullName evidence="8">LysR family transcriptional regulator ArgP</fullName>
    </submittedName>
</protein>
<dbReference type="PANTHER" id="PTHR30579">
    <property type="entry name" value="TRANSCRIPTIONAL REGULATOR"/>
    <property type="match status" value="1"/>
</dbReference>
<dbReference type="NCBIfam" id="TIGR03298">
    <property type="entry name" value="argP"/>
    <property type="match status" value="1"/>
</dbReference>
<dbReference type="InterPro" id="IPR036388">
    <property type="entry name" value="WH-like_DNA-bd_sf"/>
</dbReference>
<evidence type="ECO:0000259" key="7">
    <source>
        <dbReference type="PROSITE" id="PS50931"/>
    </source>
</evidence>
<evidence type="ECO:0000256" key="1">
    <source>
        <dbReference type="ARBA" id="ARBA00009437"/>
    </source>
</evidence>
<evidence type="ECO:0000256" key="6">
    <source>
        <dbReference type="SAM" id="MobiDB-lite"/>
    </source>
</evidence>
<dbReference type="PROSITE" id="PS50931">
    <property type="entry name" value="HTH_LYSR"/>
    <property type="match status" value="1"/>
</dbReference>
<proteinExistence type="inferred from homology"/>
<accession>A0ABV8WN89</accession>
<dbReference type="InterPro" id="IPR036390">
    <property type="entry name" value="WH_DNA-bd_sf"/>
</dbReference>
<dbReference type="Gene3D" id="3.40.190.290">
    <property type="match status" value="1"/>
</dbReference>
<dbReference type="NCBIfam" id="NF002964">
    <property type="entry name" value="PRK03635.1"/>
    <property type="match status" value="1"/>
</dbReference>
<dbReference type="Pfam" id="PF00126">
    <property type="entry name" value="HTH_1"/>
    <property type="match status" value="1"/>
</dbReference>
<keyword evidence="3" id="KW-0238">DNA-binding</keyword>
<dbReference type="SUPFAM" id="SSF53850">
    <property type="entry name" value="Periplasmic binding protein-like II"/>
    <property type="match status" value="1"/>
</dbReference>
<dbReference type="Pfam" id="PF03466">
    <property type="entry name" value="LysR_substrate"/>
    <property type="match status" value="1"/>
</dbReference>
<dbReference type="Proteomes" id="UP001595778">
    <property type="component" value="Unassembled WGS sequence"/>
</dbReference>
<keyword evidence="4" id="KW-0010">Activator</keyword>
<organism evidence="8 9">
    <name type="scientific">Arthrobacter sedimenti</name>
    <dbReference type="NCBI Taxonomy" id="2694931"/>
    <lineage>
        <taxon>Bacteria</taxon>
        <taxon>Bacillati</taxon>
        <taxon>Actinomycetota</taxon>
        <taxon>Actinomycetes</taxon>
        <taxon>Micrococcales</taxon>
        <taxon>Micrococcaceae</taxon>
        <taxon>Arthrobacter</taxon>
    </lineage>
</organism>
<dbReference type="SUPFAM" id="SSF46785">
    <property type="entry name" value="Winged helix' DNA-binding domain"/>
    <property type="match status" value="1"/>
</dbReference>
<feature type="domain" description="HTH lysR-type" evidence="7">
    <location>
        <begin position="1"/>
        <end position="57"/>
    </location>
</feature>
<evidence type="ECO:0000256" key="3">
    <source>
        <dbReference type="ARBA" id="ARBA00023125"/>
    </source>
</evidence>
<comment type="similarity">
    <text evidence="1">Belongs to the LysR transcriptional regulatory family.</text>
</comment>
<dbReference type="InterPro" id="IPR017685">
    <property type="entry name" value="ArgP"/>
</dbReference>
<dbReference type="NCBIfam" id="NF009888">
    <property type="entry name" value="PRK13348.1"/>
    <property type="match status" value="1"/>
</dbReference>